<evidence type="ECO:0000313" key="12">
    <source>
        <dbReference type="Proteomes" id="UP001141327"/>
    </source>
</evidence>
<feature type="region of interest" description="Disordered" evidence="8">
    <location>
        <begin position="1"/>
        <end position="35"/>
    </location>
</feature>
<dbReference type="SMART" id="SM00397">
    <property type="entry name" value="t_SNARE"/>
    <property type="match status" value="1"/>
</dbReference>
<evidence type="ECO:0000256" key="4">
    <source>
        <dbReference type="ARBA" id="ARBA00022692"/>
    </source>
</evidence>
<keyword evidence="3" id="KW-0813">Transport</keyword>
<keyword evidence="5 9" id="KW-1133">Transmembrane helix</keyword>
<proteinExistence type="inferred from homology"/>
<protein>
    <submittedName>
        <fullName evidence="11">Syntaxin 5</fullName>
    </submittedName>
</protein>
<feature type="transmembrane region" description="Helical" evidence="9">
    <location>
        <begin position="285"/>
        <end position="305"/>
    </location>
</feature>
<dbReference type="InterPro" id="IPR000727">
    <property type="entry name" value="T_SNARE_dom"/>
</dbReference>
<dbReference type="PANTHER" id="PTHR19957:SF3">
    <property type="entry name" value="SYNTAXIN-5"/>
    <property type="match status" value="1"/>
</dbReference>
<keyword evidence="6" id="KW-0175">Coiled coil</keyword>
<dbReference type="InterPro" id="IPR045242">
    <property type="entry name" value="Syntaxin"/>
</dbReference>
<keyword evidence="4 9" id="KW-0812">Transmembrane</keyword>
<dbReference type="InterPro" id="IPR010989">
    <property type="entry name" value="SNARE"/>
</dbReference>
<evidence type="ECO:0000256" key="7">
    <source>
        <dbReference type="ARBA" id="ARBA00023136"/>
    </source>
</evidence>
<comment type="subcellular location">
    <subcellularLocation>
        <location evidence="1">Membrane</location>
        <topology evidence="1">Single-pass type IV membrane protein</topology>
    </subcellularLocation>
</comment>
<gene>
    <name evidence="11" type="ORF">PAPYR_2339</name>
</gene>
<keyword evidence="12" id="KW-1185">Reference proteome</keyword>
<evidence type="ECO:0000256" key="6">
    <source>
        <dbReference type="ARBA" id="ARBA00023054"/>
    </source>
</evidence>
<feature type="domain" description="T-SNARE coiled-coil homology" evidence="10">
    <location>
        <begin position="214"/>
        <end position="276"/>
    </location>
</feature>
<evidence type="ECO:0000313" key="11">
    <source>
        <dbReference type="EMBL" id="KAJ4461298.1"/>
    </source>
</evidence>
<name>A0ABQ8USI1_9EUKA</name>
<evidence type="ECO:0000256" key="1">
    <source>
        <dbReference type="ARBA" id="ARBA00004211"/>
    </source>
</evidence>
<evidence type="ECO:0000256" key="8">
    <source>
        <dbReference type="SAM" id="MobiDB-lite"/>
    </source>
</evidence>
<sequence length="306" mass="33951">MDRTREFTDSVESFKRRQALSSSTGAPTLGVRAQKPPKSRVFVTASQIARNLGHIGINVKKLADLSKTSDPFKDCEVRIEELSGTIKLDLDTLKAQIDGLPKLLSECRNAHSRAHCEQIIEQLRMRLANVTQKMKTILTSRSEALRLQQERRDQFCATTTPSVLSHRTGGSQPYNIYSGDPALGGPAAAAASGGSDFAVALPEDDLTPLQQTQVAYHASRTQSMTRVQRTLAEIGRMFQDFTQLVYSQGEQLRIIDDNLDHTLDNLEAATGELKTAQKKISSNRWLIIKILLIIVAFLLVFGLLFR</sequence>
<comment type="similarity">
    <text evidence="2">Belongs to the syntaxin family.</text>
</comment>
<dbReference type="EMBL" id="JAPMOS010000008">
    <property type="protein sequence ID" value="KAJ4461298.1"/>
    <property type="molecule type" value="Genomic_DNA"/>
</dbReference>
<evidence type="ECO:0000256" key="3">
    <source>
        <dbReference type="ARBA" id="ARBA00022448"/>
    </source>
</evidence>
<dbReference type="Pfam" id="PF05739">
    <property type="entry name" value="SNARE"/>
    <property type="match status" value="1"/>
</dbReference>
<dbReference type="PROSITE" id="PS50192">
    <property type="entry name" value="T_SNARE"/>
    <property type="match status" value="1"/>
</dbReference>
<dbReference type="SUPFAM" id="SSF47661">
    <property type="entry name" value="t-snare proteins"/>
    <property type="match status" value="1"/>
</dbReference>
<dbReference type="Gene3D" id="1.20.58.70">
    <property type="match status" value="1"/>
</dbReference>
<organism evidence="11 12">
    <name type="scientific">Paratrimastix pyriformis</name>
    <dbReference type="NCBI Taxonomy" id="342808"/>
    <lineage>
        <taxon>Eukaryota</taxon>
        <taxon>Metamonada</taxon>
        <taxon>Preaxostyla</taxon>
        <taxon>Paratrimastigidae</taxon>
        <taxon>Paratrimastix</taxon>
    </lineage>
</organism>
<keyword evidence="7 9" id="KW-0472">Membrane</keyword>
<evidence type="ECO:0000256" key="9">
    <source>
        <dbReference type="SAM" id="Phobius"/>
    </source>
</evidence>
<evidence type="ECO:0000256" key="2">
    <source>
        <dbReference type="ARBA" id="ARBA00009063"/>
    </source>
</evidence>
<dbReference type="PANTHER" id="PTHR19957">
    <property type="entry name" value="SYNTAXIN"/>
    <property type="match status" value="1"/>
</dbReference>
<evidence type="ECO:0000259" key="10">
    <source>
        <dbReference type="PROSITE" id="PS50192"/>
    </source>
</evidence>
<accession>A0ABQ8USI1</accession>
<reference evidence="11" key="1">
    <citation type="journal article" date="2022" name="bioRxiv">
        <title>Genomics of Preaxostyla Flagellates Illuminates Evolutionary Transitions and the Path Towards Mitochondrial Loss.</title>
        <authorList>
            <person name="Novak L.V.F."/>
            <person name="Treitli S.C."/>
            <person name="Pyrih J."/>
            <person name="Halakuc P."/>
            <person name="Pipaliya S.V."/>
            <person name="Vacek V."/>
            <person name="Brzon O."/>
            <person name="Soukal P."/>
            <person name="Eme L."/>
            <person name="Dacks J.B."/>
            <person name="Karnkowska A."/>
            <person name="Elias M."/>
            <person name="Hampl V."/>
        </authorList>
    </citation>
    <scope>NUCLEOTIDE SEQUENCE</scope>
    <source>
        <strain evidence="11">RCP-MX</strain>
    </source>
</reference>
<evidence type="ECO:0000256" key="5">
    <source>
        <dbReference type="ARBA" id="ARBA00022989"/>
    </source>
</evidence>
<feature type="compositionally biased region" description="Basic and acidic residues" evidence="8">
    <location>
        <begin position="1"/>
        <end position="15"/>
    </location>
</feature>
<comment type="caution">
    <text evidence="11">The sequence shown here is derived from an EMBL/GenBank/DDBJ whole genome shotgun (WGS) entry which is preliminary data.</text>
</comment>
<dbReference type="Proteomes" id="UP001141327">
    <property type="component" value="Unassembled WGS sequence"/>
</dbReference>